<evidence type="ECO:0000313" key="2">
    <source>
        <dbReference type="Proteomes" id="UP000240461"/>
    </source>
</evidence>
<dbReference type="Proteomes" id="UP000240461">
    <property type="component" value="Segment"/>
</dbReference>
<keyword evidence="2" id="KW-1185">Reference proteome</keyword>
<proteinExistence type="predicted"/>
<name>A0A0G2Y3T0_9VIRU</name>
<sequence length="224" mass="26551">MANNLVQLIFDQFIEILEDLAAKDEWCFDFNKCDFDFRVRELVNHRLLDVKYTIKDECGRPRDVIQEIDITGICYEDLTTCKWVDYLNKLAVEYINNICPPRYIIIKDEPKKCRPQLPEWNPFPCKRTTTIYRRQKPVEKKPECEVIFEKGCECLPSCEREVPVPKEQIFIKYEPVPAKCCERTVLVRSPEQNRHSFGVHKGNIDYNNHIWPKCCQSKKCNCAH</sequence>
<protein>
    <submittedName>
        <fullName evidence="1">Uncharacterized protein</fullName>
    </submittedName>
</protein>
<organism evidence="1 2">
    <name type="scientific">Acanthamoeba polyphaga mimivirus Kroon</name>
    <dbReference type="NCBI Taxonomy" id="3069720"/>
    <lineage>
        <taxon>Viruses</taxon>
        <taxon>Varidnaviria</taxon>
        <taxon>Bamfordvirae</taxon>
        <taxon>Nucleocytoviricota</taxon>
        <taxon>Megaviricetes</taxon>
        <taxon>Imitervirales</taxon>
        <taxon>Mimiviridae</taxon>
        <taxon>Megamimivirinae</taxon>
        <taxon>Mimivirus</taxon>
        <taxon>Mimivirus lagoaense</taxon>
    </lineage>
</organism>
<reference evidence="1 2" key="1">
    <citation type="submission" date="2014-10" db="EMBL/GenBank/DDBJ databases">
        <title>Pan-genome analysis of Brazilian lineage A amoebal mimiviruses.</title>
        <authorList>
            <person name="Assis F.L."/>
            <person name="Abrahao J.S."/>
            <person name="Kroon E.G."/>
            <person name="Dornas F.P."/>
            <person name="Andrade K.R."/>
            <person name="Borato P.V.M."/>
            <person name="Pilotto M.R."/>
            <person name="Benamar S."/>
            <person name="LaScola B."/>
            <person name="Colson P."/>
        </authorList>
    </citation>
    <scope>NUCLEOTIDE SEQUENCE [LARGE SCALE GENOMIC DNA]</scope>
    <source>
        <strain evidence="1 2">Kroon</strain>
    </source>
</reference>
<evidence type="ECO:0000313" key="1">
    <source>
        <dbReference type="EMBL" id="AKI80465.1"/>
    </source>
</evidence>
<dbReference type="KEGG" id="vg:80514263"/>
<accession>A0A0G2Y3T0</accession>
<dbReference type="EMBL" id="KM982402">
    <property type="protein sequence ID" value="AKI80465.1"/>
    <property type="molecule type" value="Genomic_DNA"/>
</dbReference>